<dbReference type="EnsemblPlants" id="OGLUM12G12270.1">
    <property type="protein sequence ID" value="OGLUM12G12270.1"/>
    <property type="gene ID" value="OGLUM12G12270"/>
</dbReference>
<sequence length="119" mass="12940">MSVRRLLARPHHLQGPHRGLLHQISHPLLPLILSLFICKKASNGVAESRAAGGAVLPEQVGGGAPPAVEPLRQEEAPQRVEVPPRRPHLHLEQRPHRPVVRQPRLAPVVPLLLQPGAAP</sequence>
<proteinExistence type="predicted"/>
<dbReference type="AlphaFoldDB" id="A0A0E0BSA2"/>
<evidence type="ECO:0000313" key="2">
    <source>
        <dbReference type="EnsemblPlants" id="OGLUM12G12270.1"/>
    </source>
</evidence>
<feature type="compositionally biased region" description="Basic and acidic residues" evidence="1">
    <location>
        <begin position="71"/>
        <end position="95"/>
    </location>
</feature>
<evidence type="ECO:0000313" key="3">
    <source>
        <dbReference type="Proteomes" id="UP000026961"/>
    </source>
</evidence>
<evidence type="ECO:0000256" key="1">
    <source>
        <dbReference type="SAM" id="MobiDB-lite"/>
    </source>
</evidence>
<dbReference type="Proteomes" id="UP000026961">
    <property type="component" value="Chromosome 12"/>
</dbReference>
<protein>
    <submittedName>
        <fullName evidence="2">Uncharacterized protein</fullName>
    </submittedName>
</protein>
<feature type="region of interest" description="Disordered" evidence="1">
    <location>
        <begin position="57"/>
        <end position="102"/>
    </location>
</feature>
<dbReference type="HOGENOM" id="CLU_2065135_0_0_1"/>
<organism evidence="2">
    <name type="scientific">Oryza glumipatula</name>
    <dbReference type="NCBI Taxonomy" id="40148"/>
    <lineage>
        <taxon>Eukaryota</taxon>
        <taxon>Viridiplantae</taxon>
        <taxon>Streptophyta</taxon>
        <taxon>Embryophyta</taxon>
        <taxon>Tracheophyta</taxon>
        <taxon>Spermatophyta</taxon>
        <taxon>Magnoliopsida</taxon>
        <taxon>Liliopsida</taxon>
        <taxon>Poales</taxon>
        <taxon>Poaceae</taxon>
        <taxon>BOP clade</taxon>
        <taxon>Oryzoideae</taxon>
        <taxon>Oryzeae</taxon>
        <taxon>Oryzinae</taxon>
        <taxon>Oryza</taxon>
    </lineage>
</organism>
<accession>A0A0E0BSA2</accession>
<dbReference type="Gramene" id="OGLUM12G12270.1">
    <property type="protein sequence ID" value="OGLUM12G12270.1"/>
    <property type="gene ID" value="OGLUM12G12270"/>
</dbReference>
<name>A0A0E0BSA2_9ORYZ</name>
<reference evidence="2" key="1">
    <citation type="submission" date="2015-04" db="UniProtKB">
        <authorList>
            <consortium name="EnsemblPlants"/>
        </authorList>
    </citation>
    <scope>IDENTIFICATION</scope>
</reference>
<keyword evidence="3" id="KW-1185">Reference proteome</keyword>
<reference evidence="2" key="2">
    <citation type="submission" date="2018-05" db="EMBL/GenBank/DDBJ databases">
        <title>OgluRS3 (Oryza glumaepatula Reference Sequence Version 3).</title>
        <authorList>
            <person name="Zhang J."/>
            <person name="Kudrna D."/>
            <person name="Lee S."/>
            <person name="Talag J."/>
            <person name="Welchert J."/>
            <person name="Wing R.A."/>
        </authorList>
    </citation>
    <scope>NUCLEOTIDE SEQUENCE [LARGE SCALE GENOMIC DNA]</scope>
</reference>